<comment type="caution">
    <text evidence="1">The sequence shown here is derived from an EMBL/GenBank/DDBJ whole genome shotgun (WGS) entry which is preliminary data.</text>
</comment>
<accession>A0ABN8M3F5</accession>
<dbReference type="Proteomes" id="UP001159427">
    <property type="component" value="Unassembled WGS sequence"/>
</dbReference>
<name>A0ABN8M3F5_9CNID</name>
<organism evidence="1 2">
    <name type="scientific">Porites evermanni</name>
    <dbReference type="NCBI Taxonomy" id="104178"/>
    <lineage>
        <taxon>Eukaryota</taxon>
        <taxon>Metazoa</taxon>
        <taxon>Cnidaria</taxon>
        <taxon>Anthozoa</taxon>
        <taxon>Hexacorallia</taxon>
        <taxon>Scleractinia</taxon>
        <taxon>Fungiina</taxon>
        <taxon>Poritidae</taxon>
        <taxon>Porites</taxon>
    </lineage>
</organism>
<evidence type="ECO:0000313" key="1">
    <source>
        <dbReference type="EMBL" id="CAH3023636.1"/>
    </source>
</evidence>
<evidence type="ECO:0000313" key="2">
    <source>
        <dbReference type="Proteomes" id="UP001159427"/>
    </source>
</evidence>
<proteinExistence type="predicted"/>
<keyword evidence="2" id="KW-1185">Reference proteome</keyword>
<dbReference type="EMBL" id="CALNXI010000268">
    <property type="protein sequence ID" value="CAH3023636.1"/>
    <property type="molecule type" value="Genomic_DNA"/>
</dbReference>
<gene>
    <name evidence="1" type="ORF">PEVE_00019878</name>
</gene>
<protein>
    <submittedName>
        <fullName evidence="1">Uncharacterized protein</fullName>
    </submittedName>
</protein>
<sequence>MKNRRRGNSRKRKPGVGRQRGVIAPFLAGAIPALVAGGKAAAMGGQGAAANYGSIKALHALSKLKVDDVGNPLEKPSPTNERKISQEVCVQKRSPWIFSQSYKTPPKSKGRASASLVFATAYGTDPWDTPAKKAASATKRITRGHRKQHGTSLYKAAVQGAKKGVLKKLETTAGWKPFGTLTKKKLNGQDW</sequence>
<reference evidence="1 2" key="1">
    <citation type="submission" date="2022-05" db="EMBL/GenBank/DDBJ databases">
        <authorList>
            <consortium name="Genoscope - CEA"/>
            <person name="William W."/>
        </authorList>
    </citation>
    <scope>NUCLEOTIDE SEQUENCE [LARGE SCALE GENOMIC DNA]</scope>
</reference>